<evidence type="ECO:0000256" key="1">
    <source>
        <dbReference type="SAM" id="MobiDB-lite"/>
    </source>
</evidence>
<dbReference type="InterPro" id="IPR036259">
    <property type="entry name" value="MFS_trans_sf"/>
</dbReference>
<evidence type="ECO:0000313" key="4">
    <source>
        <dbReference type="EMBL" id="CAC5360925.1"/>
    </source>
</evidence>
<dbReference type="AlphaFoldDB" id="A0A6J8A4F0"/>
<sequence>MHISSPIKSHKLRLWLSFVAGVLANALLGPSEIFYIYANELQVIFNINKKQVEMFASIQTIGNGIGFVLCTFTDSLNPMCFLVVGFLFTLIGPAVLWVATLDKHMTNSYFIMFGFLCNGLSDSIQIIISQKIVAKNFSSSNRGIIMAVLSESICIGMLLFSVVYYIIPTQAFLIRAPSASSVVWPGCYEEYDIPSEIELDCILAIEPHTDASRTKDWPSPQTAQSVAGKIRIVNNTLVPQFRQRNEHFCRVRLTTTIDNAPEVPDNMRDIKTTNYIDTTHTSHFSKQVSVDPDNLLSPDLQIQFNELLRKFSEDFSPNFEGYNGTKGPFEASVNVGLVQPPQRKYRMPQDSYLKQLNISIEICQVKNQNKNPFTDKAIAGLEDELLNEERDQSPQSENTLVIATKRLNPRLCERDQLRASSYKVKLSECYKVLNTLNVHRNPRYSQNEYDQESDCDDHDEDSLPVPIPDLPPARAEPPSILICENIDDVENLDEPTGLPDNSLERDITDRKSSSEQDNKRLLRKRSELKTPARFKDFIFS</sequence>
<protein>
    <recommendedName>
        <fullName evidence="3">Nodulin-like domain-containing protein</fullName>
    </recommendedName>
</protein>
<feature type="transmembrane region" description="Helical" evidence="2">
    <location>
        <begin position="144"/>
        <end position="167"/>
    </location>
</feature>
<feature type="transmembrane region" description="Helical" evidence="2">
    <location>
        <begin position="79"/>
        <end position="98"/>
    </location>
</feature>
<dbReference type="Gene3D" id="1.20.1250.20">
    <property type="entry name" value="MFS general substrate transporter like domains"/>
    <property type="match status" value="1"/>
</dbReference>
<proteinExistence type="predicted"/>
<feature type="compositionally biased region" description="Acidic residues" evidence="1">
    <location>
        <begin position="449"/>
        <end position="462"/>
    </location>
</feature>
<dbReference type="EMBL" id="CACVKT020000573">
    <property type="protein sequence ID" value="CAC5360925.1"/>
    <property type="molecule type" value="Genomic_DNA"/>
</dbReference>
<feature type="region of interest" description="Disordered" evidence="1">
    <location>
        <begin position="491"/>
        <end position="524"/>
    </location>
</feature>
<feature type="domain" description="Nodulin-like" evidence="3">
    <location>
        <begin position="15"/>
        <end position="169"/>
    </location>
</feature>
<dbReference type="SUPFAM" id="SSF103473">
    <property type="entry name" value="MFS general substrate transporter"/>
    <property type="match status" value="1"/>
</dbReference>
<accession>A0A6J8A4F0</accession>
<name>A0A6J8A4F0_MYTCO</name>
<evidence type="ECO:0000313" key="5">
    <source>
        <dbReference type="Proteomes" id="UP000507470"/>
    </source>
</evidence>
<feature type="transmembrane region" description="Helical" evidence="2">
    <location>
        <begin position="12"/>
        <end position="38"/>
    </location>
</feature>
<feature type="compositionally biased region" description="Basic and acidic residues" evidence="1">
    <location>
        <begin position="502"/>
        <end position="524"/>
    </location>
</feature>
<reference evidence="4 5" key="1">
    <citation type="submission" date="2020-06" db="EMBL/GenBank/DDBJ databases">
        <authorList>
            <person name="Li R."/>
            <person name="Bekaert M."/>
        </authorList>
    </citation>
    <scope>NUCLEOTIDE SEQUENCE [LARGE SCALE GENOMIC DNA]</scope>
    <source>
        <strain evidence="5">wild</strain>
    </source>
</reference>
<feature type="transmembrane region" description="Helical" evidence="2">
    <location>
        <begin position="110"/>
        <end position="132"/>
    </location>
</feature>
<feature type="transmembrane region" description="Helical" evidence="2">
    <location>
        <begin position="54"/>
        <end position="72"/>
    </location>
</feature>
<feature type="region of interest" description="Disordered" evidence="1">
    <location>
        <begin position="443"/>
        <end position="477"/>
    </location>
</feature>
<gene>
    <name evidence="4" type="ORF">MCOR_3237</name>
</gene>
<feature type="compositionally biased region" description="Pro residues" evidence="1">
    <location>
        <begin position="465"/>
        <end position="475"/>
    </location>
</feature>
<evidence type="ECO:0000259" key="3">
    <source>
        <dbReference type="Pfam" id="PF06813"/>
    </source>
</evidence>
<dbReference type="Proteomes" id="UP000507470">
    <property type="component" value="Unassembled WGS sequence"/>
</dbReference>
<keyword evidence="2" id="KW-0812">Transmembrane</keyword>
<evidence type="ECO:0000256" key="2">
    <source>
        <dbReference type="SAM" id="Phobius"/>
    </source>
</evidence>
<dbReference type="Pfam" id="PF06813">
    <property type="entry name" value="Nodulin-like"/>
    <property type="match status" value="1"/>
</dbReference>
<dbReference type="OrthoDB" id="10353641at2759"/>
<keyword evidence="5" id="KW-1185">Reference proteome</keyword>
<organism evidence="4 5">
    <name type="scientific">Mytilus coruscus</name>
    <name type="common">Sea mussel</name>
    <dbReference type="NCBI Taxonomy" id="42192"/>
    <lineage>
        <taxon>Eukaryota</taxon>
        <taxon>Metazoa</taxon>
        <taxon>Spiralia</taxon>
        <taxon>Lophotrochozoa</taxon>
        <taxon>Mollusca</taxon>
        <taxon>Bivalvia</taxon>
        <taxon>Autobranchia</taxon>
        <taxon>Pteriomorphia</taxon>
        <taxon>Mytilida</taxon>
        <taxon>Mytiloidea</taxon>
        <taxon>Mytilidae</taxon>
        <taxon>Mytilinae</taxon>
        <taxon>Mytilus</taxon>
    </lineage>
</organism>
<keyword evidence="2" id="KW-0472">Membrane</keyword>
<keyword evidence="2" id="KW-1133">Transmembrane helix</keyword>
<dbReference type="InterPro" id="IPR010658">
    <property type="entry name" value="Nodulin-like"/>
</dbReference>